<dbReference type="Proteomes" id="UP000011518">
    <property type="component" value="Unassembled WGS sequence"/>
</dbReference>
<dbReference type="InParanoid" id="L8Y713"/>
<organism evidence="3 4">
    <name type="scientific">Tupaia chinensis</name>
    <name type="common">Chinese tree shrew</name>
    <name type="synonym">Tupaia belangeri chinensis</name>
    <dbReference type="NCBI Taxonomy" id="246437"/>
    <lineage>
        <taxon>Eukaryota</taxon>
        <taxon>Metazoa</taxon>
        <taxon>Chordata</taxon>
        <taxon>Craniata</taxon>
        <taxon>Vertebrata</taxon>
        <taxon>Euteleostomi</taxon>
        <taxon>Mammalia</taxon>
        <taxon>Eutheria</taxon>
        <taxon>Euarchontoglires</taxon>
        <taxon>Scandentia</taxon>
        <taxon>Tupaiidae</taxon>
        <taxon>Tupaia</taxon>
    </lineage>
</organism>
<dbReference type="AlphaFoldDB" id="L8Y713"/>
<accession>L8Y713</accession>
<dbReference type="EMBL" id="KB368454">
    <property type="protein sequence ID" value="ELV10141.1"/>
    <property type="molecule type" value="Genomic_DNA"/>
</dbReference>
<proteinExistence type="predicted"/>
<evidence type="ECO:0000256" key="2">
    <source>
        <dbReference type="ARBA" id="ARBA00022737"/>
    </source>
</evidence>
<dbReference type="InterPro" id="IPR032675">
    <property type="entry name" value="LRR_dom_sf"/>
</dbReference>
<keyword evidence="4" id="KW-1185">Reference proteome</keyword>
<protein>
    <submittedName>
        <fullName evidence="3">Leucine-rich repeat-containing protein 14</fullName>
    </submittedName>
</protein>
<reference evidence="4" key="1">
    <citation type="submission" date="2012-07" db="EMBL/GenBank/DDBJ databases">
        <title>Genome of the Chinese tree shrew, a rising model animal genetically related to primates.</title>
        <authorList>
            <person name="Zhang G."/>
            <person name="Fan Y."/>
            <person name="Yao Y."/>
            <person name="Huang Z."/>
        </authorList>
    </citation>
    <scope>NUCLEOTIDE SEQUENCE [LARGE SCALE GENOMIC DNA]</scope>
</reference>
<dbReference type="eggNOG" id="ENOG502QWSJ">
    <property type="taxonomic scope" value="Eukaryota"/>
</dbReference>
<dbReference type="Gene3D" id="3.80.10.10">
    <property type="entry name" value="Ribonuclease Inhibitor"/>
    <property type="match status" value="1"/>
</dbReference>
<evidence type="ECO:0000256" key="1">
    <source>
        <dbReference type="ARBA" id="ARBA00022614"/>
    </source>
</evidence>
<name>L8Y713_TUPCH</name>
<dbReference type="SUPFAM" id="SSF52047">
    <property type="entry name" value="RNI-like"/>
    <property type="match status" value="1"/>
</dbReference>
<keyword evidence="2" id="KW-0677">Repeat</keyword>
<dbReference type="PANTHER" id="PTHR14224">
    <property type="entry name" value="SIMILAR TO PREFERENTIALLY EXPRESSED ANTIGEN IN MELANOMA-LIKE 3"/>
    <property type="match status" value="1"/>
</dbReference>
<keyword evidence="1" id="KW-0433">Leucine-rich repeat</keyword>
<sequence>MDNLQELSLSFFYLSGQLHRLLRVLPPQMDALCLSVCGLSDRDITALSQSPQAKHLTLLNLSNNDMSWASSESFQVLLETASGTLQYLELNNCLITDSTLSPLIPILSRCSHLRVLSFAFNPITMPVLTSLLRHLTALMDLKLVICPVPVHCYEHWNLQDSLDQGKCAEVQAQLRAMLQAVQRKDMHWTIRSK</sequence>
<dbReference type="GO" id="GO:0005737">
    <property type="term" value="C:cytoplasm"/>
    <property type="evidence" value="ECO:0007669"/>
    <property type="project" value="TreeGrafter"/>
</dbReference>
<gene>
    <name evidence="3" type="ORF">TREES_T100017461</name>
</gene>
<dbReference type="PANTHER" id="PTHR14224:SF1">
    <property type="entry name" value="PRAME LIKE, X-LINKED 1"/>
    <property type="match status" value="1"/>
</dbReference>
<evidence type="ECO:0000313" key="3">
    <source>
        <dbReference type="EMBL" id="ELV10141.1"/>
    </source>
</evidence>
<reference evidence="4" key="2">
    <citation type="journal article" date="2013" name="Nat. Commun.">
        <title>Genome of the Chinese tree shrew.</title>
        <authorList>
            <person name="Fan Y."/>
            <person name="Huang Z.Y."/>
            <person name="Cao C.C."/>
            <person name="Chen C.S."/>
            <person name="Chen Y.X."/>
            <person name="Fan D.D."/>
            <person name="He J."/>
            <person name="Hou H.L."/>
            <person name="Hu L."/>
            <person name="Hu X.T."/>
            <person name="Jiang X.T."/>
            <person name="Lai R."/>
            <person name="Lang Y.S."/>
            <person name="Liang B."/>
            <person name="Liao S.G."/>
            <person name="Mu D."/>
            <person name="Ma Y.Y."/>
            <person name="Niu Y.Y."/>
            <person name="Sun X.Q."/>
            <person name="Xia J.Q."/>
            <person name="Xiao J."/>
            <person name="Xiong Z.Q."/>
            <person name="Xu L."/>
            <person name="Yang L."/>
            <person name="Zhang Y."/>
            <person name="Zhao W."/>
            <person name="Zhao X.D."/>
            <person name="Zheng Y.T."/>
            <person name="Zhou J.M."/>
            <person name="Zhu Y.B."/>
            <person name="Zhang G.J."/>
            <person name="Wang J."/>
            <person name="Yao Y.G."/>
        </authorList>
    </citation>
    <scope>NUCLEOTIDE SEQUENCE [LARGE SCALE GENOMIC DNA]</scope>
</reference>
<evidence type="ECO:0000313" key="4">
    <source>
        <dbReference type="Proteomes" id="UP000011518"/>
    </source>
</evidence>
<dbReference type="InterPro" id="IPR050694">
    <property type="entry name" value="LRRC14/PRAME"/>
</dbReference>